<organism evidence="1 2">
    <name type="scientific">Desmophyllum pertusum</name>
    <dbReference type="NCBI Taxonomy" id="174260"/>
    <lineage>
        <taxon>Eukaryota</taxon>
        <taxon>Metazoa</taxon>
        <taxon>Cnidaria</taxon>
        <taxon>Anthozoa</taxon>
        <taxon>Hexacorallia</taxon>
        <taxon>Scleractinia</taxon>
        <taxon>Caryophylliina</taxon>
        <taxon>Caryophylliidae</taxon>
        <taxon>Desmophyllum</taxon>
    </lineage>
</organism>
<evidence type="ECO:0000313" key="1">
    <source>
        <dbReference type="EMBL" id="KAJ7392554.1"/>
    </source>
</evidence>
<accession>A0A9X0A4A7</accession>
<proteinExistence type="predicted"/>
<name>A0A9X0A4A7_9CNID</name>
<dbReference type="EMBL" id="MU825401">
    <property type="protein sequence ID" value="KAJ7392554.1"/>
    <property type="molecule type" value="Genomic_DNA"/>
</dbReference>
<dbReference type="Proteomes" id="UP001163046">
    <property type="component" value="Unassembled WGS sequence"/>
</dbReference>
<sequence>MSKVPNIVIPNSMWTAGCCVRGQTVFGSFAVIGNNDPDKAKINMAQPSVADLERMIGNVDLFP</sequence>
<reference evidence="1" key="1">
    <citation type="submission" date="2023-01" db="EMBL/GenBank/DDBJ databases">
        <title>Genome assembly of the deep-sea coral Lophelia pertusa.</title>
        <authorList>
            <person name="Herrera S."/>
            <person name="Cordes E."/>
        </authorList>
    </citation>
    <scope>NUCLEOTIDE SEQUENCE</scope>
    <source>
        <strain evidence="1">USNM1676648</strain>
        <tissue evidence="1">Polyp</tissue>
    </source>
</reference>
<gene>
    <name evidence="1" type="ORF">OS493_012238</name>
</gene>
<dbReference type="AlphaFoldDB" id="A0A9X0A4A7"/>
<feature type="non-terminal residue" evidence="1">
    <location>
        <position position="63"/>
    </location>
</feature>
<dbReference type="OrthoDB" id="5967827at2759"/>
<keyword evidence="2" id="KW-1185">Reference proteome</keyword>
<evidence type="ECO:0000313" key="2">
    <source>
        <dbReference type="Proteomes" id="UP001163046"/>
    </source>
</evidence>
<dbReference type="Gene3D" id="3.40.570.10">
    <property type="entry name" value="Extracellular Endonuclease, subunit A"/>
    <property type="match status" value="1"/>
</dbReference>
<protein>
    <submittedName>
        <fullName evidence="1">Uncharacterized protein</fullName>
    </submittedName>
</protein>
<comment type="caution">
    <text evidence="1">The sequence shown here is derived from an EMBL/GenBank/DDBJ whole genome shotgun (WGS) entry which is preliminary data.</text>
</comment>
<dbReference type="PROSITE" id="PS51257">
    <property type="entry name" value="PROKAR_LIPOPROTEIN"/>
    <property type="match status" value="1"/>
</dbReference>
<dbReference type="InterPro" id="IPR044929">
    <property type="entry name" value="DNA/RNA_non-sp_Endonuclease_sf"/>
</dbReference>